<dbReference type="InterPro" id="IPR000425">
    <property type="entry name" value="MIP"/>
</dbReference>
<dbReference type="PANTHER" id="PTHR43829:SF9">
    <property type="entry name" value="AQUAPORIN-9"/>
    <property type="match status" value="1"/>
</dbReference>
<dbReference type="SUPFAM" id="SSF81338">
    <property type="entry name" value="Aquaporin-like"/>
    <property type="match status" value="1"/>
</dbReference>
<keyword evidence="13 18" id="KW-0472">Membrane</keyword>
<dbReference type="GO" id="GO:0005737">
    <property type="term" value="C:cytoplasm"/>
    <property type="evidence" value="ECO:0007669"/>
    <property type="project" value="InterPro"/>
</dbReference>
<dbReference type="Proteomes" id="UP000649114">
    <property type="component" value="Unassembled WGS sequence"/>
</dbReference>
<evidence type="ECO:0000256" key="9">
    <source>
        <dbReference type="ARBA" id="ARBA00022737"/>
    </source>
</evidence>
<feature type="transmembrane region" description="Helical" evidence="18">
    <location>
        <begin position="64"/>
        <end position="83"/>
    </location>
</feature>
<dbReference type="GO" id="GO:0015250">
    <property type="term" value="F:water channel activity"/>
    <property type="evidence" value="ECO:0007669"/>
    <property type="project" value="TreeGrafter"/>
</dbReference>
<dbReference type="CDD" id="cd00412">
    <property type="entry name" value="pyrophosphatase"/>
    <property type="match status" value="1"/>
</dbReference>
<evidence type="ECO:0000256" key="18">
    <source>
        <dbReference type="SAM" id="Phobius"/>
    </source>
</evidence>
<evidence type="ECO:0000256" key="13">
    <source>
        <dbReference type="ARBA" id="ARBA00023136"/>
    </source>
</evidence>
<evidence type="ECO:0000313" key="19">
    <source>
        <dbReference type="EMBL" id="KAF4203154.1"/>
    </source>
</evidence>
<dbReference type="GO" id="GO:0004427">
    <property type="term" value="F:inorganic diphosphate phosphatase activity"/>
    <property type="evidence" value="ECO:0007669"/>
    <property type="project" value="UniProtKB-EC"/>
</dbReference>
<evidence type="ECO:0000256" key="4">
    <source>
        <dbReference type="ARBA" id="ARBA00006220"/>
    </source>
</evidence>
<feature type="transmembrane region" description="Helical" evidence="18">
    <location>
        <begin position="199"/>
        <end position="216"/>
    </location>
</feature>
<feature type="transmembrane region" description="Helical" evidence="18">
    <location>
        <begin position="95"/>
        <end position="116"/>
    </location>
</feature>
<feature type="transmembrane region" description="Helical" evidence="18">
    <location>
        <begin position="278"/>
        <end position="298"/>
    </location>
</feature>
<organism evidence="19 20">
    <name type="scientific">Aspergillus lentulus</name>
    <dbReference type="NCBI Taxonomy" id="293939"/>
    <lineage>
        <taxon>Eukaryota</taxon>
        <taxon>Fungi</taxon>
        <taxon>Dikarya</taxon>
        <taxon>Ascomycota</taxon>
        <taxon>Pezizomycotina</taxon>
        <taxon>Eurotiomycetes</taxon>
        <taxon>Eurotiomycetidae</taxon>
        <taxon>Eurotiales</taxon>
        <taxon>Aspergillaceae</taxon>
        <taxon>Aspergillus</taxon>
        <taxon>Aspergillus subgen. Fumigati</taxon>
    </lineage>
</organism>
<comment type="cofactor">
    <cofactor evidence="1">
        <name>Mg(2+)</name>
        <dbReference type="ChEBI" id="CHEBI:18420"/>
    </cofactor>
</comment>
<evidence type="ECO:0000256" key="10">
    <source>
        <dbReference type="ARBA" id="ARBA00022801"/>
    </source>
</evidence>
<name>A0AAN5YKA4_ASPLE</name>
<dbReference type="FunFam" id="1.20.1080.10:FF:000027">
    <property type="entry name" value="MIP aquaporin"/>
    <property type="match status" value="1"/>
</dbReference>
<evidence type="ECO:0000256" key="15">
    <source>
        <dbReference type="ARBA" id="ARBA00034651"/>
    </source>
</evidence>
<comment type="similarity">
    <text evidence="4">Belongs to the PPase family.</text>
</comment>
<dbReference type="EMBL" id="JAAAPU010000086">
    <property type="protein sequence ID" value="KAF4203154.1"/>
    <property type="molecule type" value="Genomic_DNA"/>
</dbReference>
<dbReference type="Gene3D" id="3.90.80.10">
    <property type="entry name" value="Inorganic pyrophosphatase"/>
    <property type="match status" value="1"/>
</dbReference>
<sequence>MTILKQVLDNAEIQESAFVTMTASNKGGASMLENAFGSQGAQVMLPEPAWSKVRTYCRDAFSEFFGTMILILFGDGVVAQVTLSKGEKGDYQSISWGWGIGVMLGVYASGISGAHINPAVTFANCVFRKFPWRKFPVYAIAQILGAMCGAAIVYGNYRSAIDQFEGGAHIRTVPGYSPTATAGIFCTYPAEFMTRTGQFFSEFIASSILMFIIFALKDDGNIGAGPLTPLALFFVIFGIGACFGWETGYAINLARDFGPRLVSYMIGYGPEVWRAGNYYFWIPMVAPFIGCTFGGWMYDMFLYTGTDSPVNTPYGGLRRLIQPVEKKSIDSQSQIPWKMAPYRTEEESNRPTYETKSDFVEKYVLRPVGKPLTKEYRVYFNLDDKLLSPWHDLALYAGGGRDSVVHMVVEVPRWWSAKMEIAKDEYLNPLKQDIQDGRLKYVPNIFPHKGYPFNYGMLPQTYQDPNINDPLTNLPADGNPLAVCELGGAMPRPAQVKRVKVLGSLAVINENKTDWKILVVDLEDPEADKLSDIGDVESLMPGYLDTIKEWFRVYKLAEGKKENVLGADGELQNQKYTLSLIERCHNSWKAVKEVEPGMHTRISMADIAPQEHGAVDVLPRTSENRDVCRDIDPIAAEKSHFLSPNWPSMAACRGGALNV</sequence>
<dbReference type="FunFam" id="3.90.80.10:FF:000009">
    <property type="entry name" value="Inorganic pyrophosphatase"/>
    <property type="match status" value="1"/>
</dbReference>
<dbReference type="PRINTS" id="PR00783">
    <property type="entry name" value="MINTRINSICP"/>
</dbReference>
<dbReference type="Gene3D" id="1.20.1080.10">
    <property type="entry name" value="Glycerol uptake facilitator protein"/>
    <property type="match status" value="1"/>
</dbReference>
<dbReference type="InterPro" id="IPR023271">
    <property type="entry name" value="Aquaporin-like"/>
</dbReference>
<dbReference type="PANTHER" id="PTHR43829">
    <property type="entry name" value="AQUAPORIN OR AQUAGLYCEROPORIN RELATED"/>
    <property type="match status" value="1"/>
</dbReference>
<dbReference type="GO" id="GO:0015254">
    <property type="term" value="F:glycerol channel activity"/>
    <property type="evidence" value="ECO:0007669"/>
    <property type="project" value="TreeGrafter"/>
</dbReference>
<evidence type="ECO:0000256" key="1">
    <source>
        <dbReference type="ARBA" id="ARBA00001946"/>
    </source>
</evidence>
<reference evidence="19" key="2">
    <citation type="submission" date="2020-04" db="EMBL/GenBank/DDBJ databases">
        <authorList>
            <person name="Santos R.A.C."/>
            <person name="Steenwyk J.L."/>
            <person name="Rivero-Menendez O."/>
            <person name="Mead M.E."/>
            <person name="Silva L.P."/>
            <person name="Bastos R.W."/>
            <person name="Alastruey-Izquierdo A."/>
            <person name="Goldman G.H."/>
            <person name="Rokas A."/>
        </authorList>
    </citation>
    <scope>NUCLEOTIDE SEQUENCE</scope>
    <source>
        <strain evidence="19">CNM-CM8927</strain>
    </source>
</reference>
<comment type="subcellular location">
    <subcellularLocation>
        <location evidence="2">Membrane</location>
        <topology evidence="2">Multi-pass membrane protein</topology>
    </subcellularLocation>
</comment>
<dbReference type="InterPro" id="IPR036649">
    <property type="entry name" value="Pyrophosphatase_sf"/>
</dbReference>
<dbReference type="Pfam" id="PF00719">
    <property type="entry name" value="Pyrophosphatase"/>
    <property type="match status" value="1"/>
</dbReference>
<evidence type="ECO:0000256" key="5">
    <source>
        <dbReference type="ARBA" id="ARBA00012146"/>
    </source>
</evidence>
<keyword evidence="12 18" id="KW-1133">Transmembrane helix</keyword>
<evidence type="ECO:0000256" key="3">
    <source>
        <dbReference type="ARBA" id="ARBA00006175"/>
    </source>
</evidence>
<dbReference type="GO" id="GO:0005886">
    <property type="term" value="C:plasma membrane"/>
    <property type="evidence" value="ECO:0007669"/>
    <property type="project" value="TreeGrafter"/>
</dbReference>
<comment type="caution">
    <text evidence="19">The sequence shown here is derived from an EMBL/GenBank/DDBJ whole genome shotgun (WGS) entry which is preliminary data.</text>
</comment>
<dbReference type="CDD" id="cd00333">
    <property type="entry name" value="MIP"/>
    <property type="match status" value="1"/>
</dbReference>
<dbReference type="GO" id="GO:0000287">
    <property type="term" value="F:magnesium ion binding"/>
    <property type="evidence" value="ECO:0007669"/>
    <property type="project" value="InterPro"/>
</dbReference>
<comment type="catalytic activity">
    <reaction evidence="16">
        <text>diphosphate + H2O = 2 phosphate + H(+)</text>
        <dbReference type="Rhea" id="RHEA:24576"/>
        <dbReference type="ChEBI" id="CHEBI:15377"/>
        <dbReference type="ChEBI" id="CHEBI:15378"/>
        <dbReference type="ChEBI" id="CHEBI:33019"/>
        <dbReference type="ChEBI" id="CHEBI:43474"/>
        <dbReference type="EC" id="3.6.1.1"/>
    </reaction>
</comment>
<dbReference type="Pfam" id="PF00230">
    <property type="entry name" value="MIP"/>
    <property type="match status" value="1"/>
</dbReference>
<feature type="transmembrane region" description="Helical" evidence="18">
    <location>
        <begin position="137"/>
        <end position="157"/>
    </location>
</feature>
<keyword evidence="10" id="KW-0378">Hydrolase</keyword>
<evidence type="ECO:0000256" key="14">
    <source>
        <dbReference type="ARBA" id="ARBA00032535"/>
    </source>
</evidence>
<protein>
    <recommendedName>
        <fullName evidence="5">inorganic diphosphatase</fullName>
        <ecNumber evidence="5">3.6.1.1</ecNumber>
    </recommendedName>
    <alternativeName>
        <fullName evidence="14">Pyrophosphate phospho-hydrolase</fullName>
    </alternativeName>
</protein>
<keyword evidence="11" id="KW-0460">Magnesium</keyword>
<dbReference type="SUPFAM" id="SSF50324">
    <property type="entry name" value="Inorganic pyrophosphatase"/>
    <property type="match status" value="1"/>
</dbReference>
<evidence type="ECO:0000256" key="7">
    <source>
        <dbReference type="ARBA" id="ARBA00022692"/>
    </source>
</evidence>
<reference evidence="19" key="1">
    <citation type="journal article" date="2020" name="bioRxiv">
        <title>Genomic and phenotypic heterogeneity of clinical isolates of the human pathogens Aspergillus fumigatus, Aspergillus lentulus and Aspergillus fumigatiaffinis.</title>
        <authorList>
            <person name="dos Santos R.A.C."/>
            <person name="Steenwyk J.L."/>
            <person name="Rivero-Menendez O."/>
            <person name="Mead M.E."/>
            <person name="Silva L.P."/>
            <person name="Bastos R.W."/>
            <person name="Alastruey-Izquierdo A."/>
            <person name="Goldman G.H."/>
            <person name="Rokas A."/>
        </authorList>
    </citation>
    <scope>NUCLEOTIDE SEQUENCE</scope>
    <source>
        <strain evidence="19">CNM-CM8927</strain>
    </source>
</reference>
<dbReference type="NCBIfam" id="TIGR00861">
    <property type="entry name" value="MIP"/>
    <property type="match status" value="1"/>
</dbReference>
<evidence type="ECO:0000256" key="11">
    <source>
        <dbReference type="ARBA" id="ARBA00022842"/>
    </source>
</evidence>
<evidence type="ECO:0000256" key="17">
    <source>
        <dbReference type="ARBA" id="ARBA00049405"/>
    </source>
</evidence>
<comment type="catalytic activity">
    <reaction evidence="15">
        <text>H2O(in) = H2O(out)</text>
        <dbReference type="Rhea" id="RHEA:29667"/>
        <dbReference type="ChEBI" id="CHEBI:15377"/>
    </reaction>
</comment>
<dbReference type="InterPro" id="IPR008162">
    <property type="entry name" value="Pyrophosphatase"/>
</dbReference>
<keyword evidence="8" id="KW-0479">Metal-binding</keyword>
<evidence type="ECO:0000256" key="8">
    <source>
        <dbReference type="ARBA" id="ARBA00022723"/>
    </source>
</evidence>
<dbReference type="PROSITE" id="PS00221">
    <property type="entry name" value="MIP"/>
    <property type="match status" value="1"/>
</dbReference>
<evidence type="ECO:0000256" key="6">
    <source>
        <dbReference type="ARBA" id="ARBA00022448"/>
    </source>
</evidence>
<evidence type="ECO:0000256" key="2">
    <source>
        <dbReference type="ARBA" id="ARBA00004141"/>
    </source>
</evidence>
<dbReference type="InterPro" id="IPR022357">
    <property type="entry name" value="MIP_CS"/>
</dbReference>
<evidence type="ECO:0000256" key="12">
    <source>
        <dbReference type="ARBA" id="ARBA00022989"/>
    </source>
</evidence>
<accession>A0AAN5YKA4</accession>
<dbReference type="InterPro" id="IPR050363">
    <property type="entry name" value="MIP/Aquaporin"/>
</dbReference>
<keyword evidence="6" id="KW-0813">Transport</keyword>
<proteinExistence type="inferred from homology"/>
<evidence type="ECO:0000256" key="16">
    <source>
        <dbReference type="ARBA" id="ARBA00047820"/>
    </source>
</evidence>
<comment type="similarity">
    <text evidence="3">Belongs to the MIP/aquaporin (TC 1.A.8) family.</text>
</comment>
<dbReference type="GO" id="GO:0006796">
    <property type="term" value="P:phosphate-containing compound metabolic process"/>
    <property type="evidence" value="ECO:0007669"/>
    <property type="project" value="InterPro"/>
</dbReference>
<feature type="transmembrane region" description="Helical" evidence="18">
    <location>
        <begin position="228"/>
        <end position="251"/>
    </location>
</feature>
<evidence type="ECO:0000313" key="20">
    <source>
        <dbReference type="Proteomes" id="UP000649114"/>
    </source>
</evidence>
<keyword evidence="9" id="KW-0677">Repeat</keyword>
<comment type="catalytic activity">
    <reaction evidence="17">
        <text>glycerol(in) = glycerol(out)</text>
        <dbReference type="Rhea" id="RHEA:29675"/>
        <dbReference type="ChEBI" id="CHEBI:17754"/>
    </reaction>
</comment>
<keyword evidence="7 18" id="KW-0812">Transmembrane</keyword>
<gene>
    <name evidence="19" type="ORF">CNMCM8927_009078</name>
</gene>
<dbReference type="AlphaFoldDB" id="A0AAN5YKA4"/>
<dbReference type="EC" id="3.6.1.1" evidence="5"/>